<dbReference type="PANTHER" id="PTHR42923">
    <property type="entry name" value="PROTOPORPHYRINOGEN OXIDASE"/>
    <property type="match status" value="1"/>
</dbReference>
<dbReference type="GeneID" id="98163469"/>
<feature type="domain" description="Amine oxidase" evidence="2">
    <location>
        <begin position="31"/>
        <end position="331"/>
    </location>
</feature>
<protein>
    <recommendedName>
        <fullName evidence="2">Amine oxidase domain-containing protein</fullName>
    </recommendedName>
</protein>
<evidence type="ECO:0000313" key="4">
    <source>
        <dbReference type="Proteomes" id="UP001610444"/>
    </source>
</evidence>
<gene>
    <name evidence="3" type="ORF">BJX68DRAFT_277327</name>
</gene>
<feature type="signal peptide" evidence="1">
    <location>
        <begin position="1"/>
        <end position="16"/>
    </location>
</feature>
<keyword evidence="1" id="KW-0732">Signal</keyword>
<dbReference type="Gene3D" id="3.50.50.60">
    <property type="entry name" value="FAD/NAD(P)-binding domain"/>
    <property type="match status" value="1"/>
</dbReference>
<sequence>MYRYLFLLLSSHIVLSTSTDLPVCIIGAGASGLSAAHALEALGRRTVIFEAKDTVGGNAQNYYENNQAFYLGPLLIQNSSHPETMKIVEAVDVPVTTHTPESSWIFNWTTGATWPAPVSPQVPPPEFLAELQRYTEQWQSVYRRFAGRAVTEDVPDELTVSTTEWFAEHKYPLLHAALMPSLIAWGYGDVDELPIFYTLSIFTPAALTGTRLRVDFHEVFQRWSRQLARSEIRLRSTVERIDRSEEVITLHYTSPQNTPAQQPCSDVVLAFPPTLSSLATAGLSLSPAEEAVFSAVRTTNYFSAAVRLNTPPLSSFQIATETPFSSPDLTGQPISVEGQYNTSEISLLYAVASHAQSVGEVGEVILQTLSRINGNPADNTDNGEEGTTPVTERDIKAFRHHPDYFPHFGAEALRGGLYDLFNGLQGENRTYFASGLNRVEHVEYVVAAAREVVQRYFST</sequence>
<evidence type="ECO:0000256" key="1">
    <source>
        <dbReference type="SAM" id="SignalP"/>
    </source>
</evidence>
<name>A0ABR4JZV7_9EURO</name>
<evidence type="ECO:0000259" key="2">
    <source>
        <dbReference type="Pfam" id="PF01593"/>
    </source>
</evidence>
<reference evidence="3 4" key="1">
    <citation type="submission" date="2024-07" db="EMBL/GenBank/DDBJ databases">
        <title>Section-level genome sequencing and comparative genomics of Aspergillus sections Usti and Cavernicolus.</title>
        <authorList>
            <consortium name="Lawrence Berkeley National Laboratory"/>
            <person name="Nybo J.L."/>
            <person name="Vesth T.C."/>
            <person name="Theobald S."/>
            <person name="Frisvad J.C."/>
            <person name="Larsen T.O."/>
            <person name="Kjaerboelling I."/>
            <person name="Rothschild-Mancinelli K."/>
            <person name="Lyhne E.K."/>
            <person name="Kogle M.E."/>
            <person name="Barry K."/>
            <person name="Clum A."/>
            <person name="Na H."/>
            <person name="Ledsgaard L."/>
            <person name="Lin J."/>
            <person name="Lipzen A."/>
            <person name="Kuo A."/>
            <person name="Riley R."/>
            <person name="Mondo S."/>
            <person name="LaButti K."/>
            <person name="Haridas S."/>
            <person name="Pangalinan J."/>
            <person name="Salamov A.A."/>
            <person name="Simmons B.A."/>
            <person name="Magnuson J.K."/>
            <person name="Chen J."/>
            <person name="Drula E."/>
            <person name="Henrissat B."/>
            <person name="Wiebenga A."/>
            <person name="Lubbers R.J."/>
            <person name="Gomes A.C."/>
            <person name="Macurrencykelacurrency M.R."/>
            <person name="Stajich J."/>
            <person name="Grigoriev I.V."/>
            <person name="Mortensen U.H."/>
            <person name="De vries R.P."/>
            <person name="Baker S.E."/>
            <person name="Andersen M.R."/>
        </authorList>
    </citation>
    <scope>NUCLEOTIDE SEQUENCE [LARGE SCALE GENOMIC DNA]</scope>
    <source>
        <strain evidence="3 4">CBS 756.74</strain>
    </source>
</reference>
<comment type="caution">
    <text evidence="3">The sequence shown here is derived from an EMBL/GenBank/DDBJ whole genome shotgun (WGS) entry which is preliminary data.</text>
</comment>
<dbReference type="Proteomes" id="UP001610444">
    <property type="component" value="Unassembled WGS sequence"/>
</dbReference>
<dbReference type="Pfam" id="PF01593">
    <property type="entry name" value="Amino_oxidase"/>
    <property type="match status" value="1"/>
</dbReference>
<keyword evidence="4" id="KW-1185">Reference proteome</keyword>
<evidence type="ECO:0000313" key="3">
    <source>
        <dbReference type="EMBL" id="KAL2845616.1"/>
    </source>
</evidence>
<dbReference type="InterPro" id="IPR036188">
    <property type="entry name" value="FAD/NAD-bd_sf"/>
</dbReference>
<proteinExistence type="predicted"/>
<dbReference type="EMBL" id="JBFXLR010000036">
    <property type="protein sequence ID" value="KAL2845616.1"/>
    <property type="molecule type" value="Genomic_DNA"/>
</dbReference>
<dbReference type="RefSeq" id="XP_070896750.1">
    <property type="nucleotide sequence ID" value="XM_071048305.1"/>
</dbReference>
<dbReference type="InterPro" id="IPR050464">
    <property type="entry name" value="Zeta_carotene_desat/Oxidored"/>
</dbReference>
<accession>A0ABR4JZV7</accession>
<dbReference type="InterPro" id="IPR002937">
    <property type="entry name" value="Amino_oxidase"/>
</dbReference>
<organism evidence="3 4">
    <name type="scientific">Aspergillus pseudodeflectus</name>
    <dbReference type="NCBI Taxonomy" id="176178"/>
    <lineage>
        <taxon>Eukaryota</taxon>
        <taxon>Fungi</taxon>
        <taxon>Dikarya</taxon>
        <taxon>Ascomycota</taxon>
        <taxon>Pezizomycotina</taxon>
        <taxon>Eurotiomycetes</taxon>
        <taxon>Eurotiomycetidae</taxon>
        <taxon>Eurotiales</taxon>
        <taxon>Aspergillaceae</taxon>
        <taxon>Aspergillus</taxon>
        <taxon>Aspergillus subgen. Nidulantes</taxon>
    </lineage>
</organism>
<dbReference type="SUPFAM" id="SSF51905">
    <property type="entry name" value="FAD/NAD(P)-binding domain"/>
    <property type="match status" value="1"/>
</dbReference>
<dbReference type="Gene3D" id="3.30.70.1990">
    <property type="match status" value="1"/>
</dbReference>
<feature type="chain" id="PRO_5046820230" description="Amine oxidase domain-containing protein" evidence="1">
    <location>
        <begin position="17"/>
        <end position="459"/>
    </location>
</feature>
<dbReference type="Gene3D" id="1.10.405.20">
    <property type="match status" value="1"/>
</dbReference>